<gene>
    <name evidence="2" type="ORF">NZD86_02965</name>
</gene>
<dbReference type="InterPro" id="IPR000073">
    <property type="entry name" value="AB_hydrolase_1"/>
</dbReference>
<dbReference type="Proteomes" id="UP001164803">
    <property type="component" value="Chromosome"/>
</dbReference>
<proteinExistence type="predicted"/>
<accession>A0ABY6Z5F5</accession>
<dbReference type="SUPFAM" id="SSF53474">
    <property type="entry name" value="alpha/beta-Hydrolases"/>
    <property type="match status" value="1"/>
</dbReference>
<evidence type="ECO:0000313" key="2">
    <source>
        <dbReference type="EMBL" id="WAH37514.1"/>
    </source>
</evidence>
<keyword evidence="3" id="KW-1185">Reference proteome</keyword>
<organism evidence="2 3">
    <name type="scientific">Alicyclobacillus dauci</name>
    <dbReference type="NCBI Taxonomy" id="1475485"/>
    <lineage>
        <taxon>Bacteria</taxon>
        <taxon>Bacillati</taxon>
        <taxon>Bacillota</taxon>
        <taxon>Bacilli</taxon>
        <taxon>Bacillales</taxon>
        <taxon>Alicyclobacillaceae</taxon>
        <taxon>Alicyclobacillus</taxon>
    </lineage>
</organism>
<dbReference type="RefSeq" id="WP_268045006.1">
    <property type="nucleotide sequence ID" value="NZ_CP104064.1"/>
</dbReference>
<feature type="domain" description="AB hydrolase-1" evidence="1">
    <location>
        <begin position="52"/>
        <end position="120"/>
    </location>
</feature>
<protein>
    <submittedName>
        <fullName evidence="2">Alpha/beta hydrolase</fullName>
    </submittedName>
</protein>
<reference evidence="2" key="1">
    <citation type="submission" date="2022-08" db="EMBL/GenBank/DDBJ databases">
        <title>Alicyclobacillus dauci DSM2870, complete genome.</title>
        <authorList>
            <person name="Wang Q."/>
            <person name="Cai R."/>
            <person name="Wang Z."/>
        </authorList>
    </citation>
    <scope>NUCLEOTIDE SEQUENCE</scope>
    <source>
        <strain evidence="2">DSM 28700</strain>
    </source>
</reference>
<dbReference type="Pfam" id="PF00561">
    <property type="entry name" value="Abhydrolase_1"/>
    <property type="match status" value="1"/>
</dbReference>
<evidence type="ECO:0000313" key="3">
    <source>
        <dbReference type="Proteomes" id="UP001164803"/>
    </source>
</evidence>
<dbReference type="EMBL" id="CP104064">
    <property type="protein sequence ID" value="WAH37514.1"/>
    <property type="molecule type" value="Genomic_DNA"/>
</dbReference>
<keyword evidence="2" id="KW-0378">Hydrolase</keyword>
<sequence>MQILMPQSHLNGVVIFFEKKGYGTPMIILVHPPVLGSISFLQQIDVSALLAIRFDIRGHSRSQASQHPLTCSLIAEDIKQLMDHLEIQEADLCGYLIGAAIVLEFLLTHPNRALGGIWVGGILGDT</sequence>
<name>A0ABY6Z5F5_9BACL</name>
<dbReference type="Gene3D" id="3.40.50.1820">
    <property type="entry name" value="alpha/beta hydrolase"/>
    <property type="match status" value="1"/>
</dbReference>
<evidence type="ECO:0000259" key="1">
    <source>
        <dbReference type="Pfam" id="PF00561"/>
    </source>
</evidence>
<dbReference type="InterPro" id="IPR029058">
    <property type="entry name" value="AB_hydrolase_fold"/>
</dbReference>
<dbReference type="GO" id="GO:0016787">
    <property type="term" value="F:hydrolase activity"/>
    <property type="evidence" value="ECO:0007669"/>
    <property type="project" value="UniProtKB-KW"/>
</dbReference>